<reference evidence="14 15" key="1">
    <citation type="journal article" date="2018" name="Proc. Natl. Acad. Sci. U.S.A.">
        <title>Linking secondary metabolites to gene clusters through genome sequencing of six diverse Aspergillus species.</title>
        <authorList>
            <person name="Kaerboelling I."/>
            <person name="Vesth T.C."/>
            <person name="Frisvad J.C."/>
            <person name="Nybo J.L."/>
            <person name="Theobald S."/>
            <person name="Kuo A."/>
            <person name="Bowyer P."/>
            <person name="Matsuda Y."/>
            <person name="Mondo S."/>
            <person name="Lyhne E.K."/>
            <person name="Kogle M.E."/>
            <person name="Clum A."/>
            <person name="Lipzen A."/>
            <person name="Salamov A."/>
            <person name="Ngan C.Y."/>
            <person name="Daum C."/>
            <person name="Chiniquy J."/>
            <person name="Barry K."/>
            <person name="LaButti K."/>
            <person name="Haridas S."/>
            <person name="Simmons B.A."/>
            <person name="Magnuson J.K."/>
            <person name="Mortensen U.H."/>
            <person name="Larsen T.O."/>
            <person name="Grigoriev I.V."/>
            <person name="Baker S.E."/>
            <person name="Andersen M.R."/>
        </authorList>
    </citation>
    <scope>NUCLEOTIDE SEQUENCE [LARGE SCALE GENOMIC DNA]</scope>
    <source>
        <strain evidence="14 15">IBT 24754</strain>
    </source>
</reference>
<dbReference type="GO" id="GO:0006627">
    <property type="term" value="P:protein processing involved in protein targeting to mitochondrion"/>
    <property type="evidence" value="ECO:0007669"/>
    <property type="project" value="InterPro"/>
</dbReference>
<evidence type="ECO:0000313" key="14">
    <source>
        <dbReference type="EMBL" id="PTU21503.1"/>
    </source>
</evidence>
<feature type="compositionally biased region" description="Low complexity" evidence="12">
    <location>
        <begin position="29"/>
        <end position="62"/>
    </location>
</feature>
<comment type="caution">
    <text evidence="14">The sequence shown here is derived from an EMBL/GenBank/DDBJ whole genome shotgun (WGS) entry which is preliminary data.</text>
</comment>
<dbReference type="GO" id="GO:0006465">
    <property type="term" value="P:signal peptide processing"/>
    <property type="evidence" value="ECO:0007669"/>
    <property type="project" value="InterPro"/>
</dbReference>
<keyword evidence="7" id="KW-0378">Hydrolase</keyword>
<organism evidence="14 15">
    <name type="scientific">Aspergillus ochraceoroseus IBT 24754</name>
    <dbReference type="NCBI Taxonomy" id="1392256"/>
    <lineage>
        <taxon>Eukaryota</taxon>
        <taxon>Fungi</taxon>
        <taxon>Dikarya</taxon>
        <taxon>Ascomycota</taxon>
        <taxon>Pezizomycotina</taxon>
        <taxon>Eurotiomycetes</taxon>
        <taxon>Eurotiomycetidae</taxon>
        <taxon>Eurotiales</taxon>
        <taxon>Aspergillaceae</taxon>
        <taxon>Aspergillus</taxon>
        <taxon>Aspergillus subgen. Nidulantes</taxon>
    </lineage>
</organism>
<dbReference type="FunFam" id="2.10.109.10:FF:000023">
    <property type="entry name" value="Mitochondrial inner membrane protease subunit 2"/>
    <property type="match status" value="1"/>
</dbReference>
<evidence type="ECO:0000256" key="8">
    <source>
        <dbReference type="ARBA" id="ARBA00022989"/>
    </source>
</evidence>
<comment type="subcellular location">
    <subcellularLocation>
        <location evidence="1">Mitochondrion inner membrane</location>
        <topology evidence="1">Single-pass membrane protein</topology>
    </subcellularLocation>
</comment>
<name>A0A2T5LZ10_9EURO</name>
<dbReference type="Pfam" id="PF10502">
    <property type="entry name" value="Peptidase_S26"/>
    <property type="match status" value="1"/>
</dbReference>
<evidence type="ECO:0000256" key="12">
    <source>
        <dbReference type="SAM" id="MobiDB-lite"/>
    </source>
</evidence>
<keyword evidence="9" id="KW-0496">Mitochondrion</keyword>
<gene>
    <name evidence="14" type="ORF">P175DRAFT_0435594</name>
</gene>
<dbReference type="AlphaFoldDB" id="A0A2T5LZ10"/>
<dbReference type="PANTHER" id="PTHR46041">
    <property type="entry name" value="MITOCHONDRIAL INNER MEMBRANE PROTEASE SUBUNIT 2"/>
    <property type="match status" value="1"/>
</dbReference>
<evidence type="ECO:0000313" key="15">
    <source>
        <dbReference type="Proteomes" id="UP000244073"/>
    </source>
</evidence>
<dbReference type="SUPFAM" id="SSF51306">
    <property type="entry name" value="LexA/Signal peptidase"/>
    <property type="match status" value="1"/>
</dbReference>
<proteinExistence type="inferred from homology"/>
<comment type="similarity">
    <text evidence="2">Belongs to the peptidase S26 family. IMP2 subfamily.</text>
</comment>
<feature type="region of interest" description="Disordered" evidence="12">
    <location>
        <begin position="1"/>
        <end position="68"/>
    </location>
</feature>
<evidence type="ECO:0000256" key="3">
    <source>
        <dbReference type="ARBA" id="ARBA00013650"/>
    </source>
</evidence>
<feature type="active site" evidence="11">
    <location>
        <position position="177"/>
    </location>
</feature>
<dbReference type="InterPro" id="IPR036286">
    <property type="entry name" value="LexA/Signal_pep-like_sf"/>
</dbReference>
<sequence>PQDTPESPPTMPKKTIFQVLSRHSAKARSSTPSSSSSSSLSSSSSATTPQNSSPTNPQSNPAGKPGPSMFSFFRNRYTSFSSPSRRSFRVLRILAPIIPIGLFFSEHVLQVMWVRGPSMTPYLNEDYEQMHTKSDMVLVNMWPFGGAGWPWERKRRLERGMVVTFRSPANPRHVAIKRVVGLPGDRIMTREPCMKSAQIVPFNHVWLEGDAEDPKRSLDSNTYGPVSISLITGRVIAVLWPNLRVLDWSEWEKGLVEGDTERRFGENYRQEVRDRVLKEAVKLERPSLG</sequence>
<evidence type="ECO:0000256" key="2">
    <source>
        <dbReference type="ARBA" id="ARBA00007066"/>
    </source>
</evidence>
<evidence type="ECO:0000256" key="11">
    <source>
        <dbReference type="PIRSR" id="PIRSR600223-1"/>
    </source>
</evidence>
<dbReference type="VEuPathDB" id="FungiDB:P175DRAFT_0435594"/>
<evidence type="ECO:0000256" key="5">
    <source>
        <dbReference type="ARBA" id="ARBA00022692"/>
    </source>
</evidence>
<keyword evidence="4" id="KW-0645">Protease</keyword>
<evidence type="ECO:0000256" key="7">
    <source>
        <dbReference type="ARBA" id="ARBA00022801"/>
    </source>
</evidence>
<keyword evidence="8" id="KW-1133">Transmembrane helix</keyword>
<protein>
    <recommendedName>
        <fullName evidence="3">Mitochondrial inner membrane protease subunit 2</fullName>
    </recommendedName>
</protein>
<keyword evidence="6" id="KW-0999">Mitochondrion inner membrane</keyword>
<dbReference type="PANTHER" id="PTHR46041:SF2">
    <property type="entry name" value="MITOCHONDRIAL INNER MEMBRANE PROTEASE SUBUNIT 2"/>
    <property type="match status" value="1"/>
</dbReference>
<evidence type="ECO:0000256" key="9">
    <source>
        <dbReference type="ARBA" id="ARBA00023128"/>
    </source>
</evidence>
<dbReference type="EMBL" id="MSFN02000003">
    <property type="protein sequence ID" value="PTU21503.1"/>
    <property type="molecule type" value="Genomic_DNA"/>
</dbReference>
<dbReference type="GO" id="GO:0042720">
    <property type="term" value="C:mitochondrial inner membrane peptidase complex"/>
    <property type="evidence" value="ECO:0007669"/>
    <property type="project" value="InterPro"/>
</dbReference>
<dbReference type="PRINTS" id="PR00727">
    <property type="entry name" value="LEADERPTASE"/>
</dbReference>
<dbReference type="InterPro" id="IPR019533">
    <property type="entry name" value="Peptidase_S26"/>
</dbReference>
<evidence type="ECO:0000259" key="13">
    <source>
        <dbReference type="Pfam" id="PF10502"/>
    </source>
</evidence>
<dbReference type="InterPro" id="IPR000223">
    <property type="entry name" value="Pept_S26A_signal_pept_1"/>
</dbReference>
<dbReference type="CDD" id="cd06530">
    <property type="entry name" value="S26_SPase_I"/>
    <property type="match status" value="1"/>
</dbReference>
<feature type="compositionally biased region" description="Pro residues" evidence="12">
    <location>
        <begin position="1"/>
        <end position="11"/>
    </location>
</feature>
<feature type="non-terminal residue" evidence="14">
    <location>
        <position position="1"/>
    </location>
</feature>
<dbReference type="OrthoDB" id="9996127at2759"/>
<keyword evidence="10" id="KW-0472">Membrane</keyword>
<evidence type="ECO:0000256" key="6">
    <source>
        <dbReference type="ARBA" id="ARBA00022792"/>
    </source>
</evidence>
<feature type="domain" description="Peptidase S26" evidence="13">
    <location>
        <begin position="89"/>
        <end position="190"/>
    </location>
</feature>
<evidence type="ECO:0000256" key="10">
    <source>
        <dbReference type="ARBA" id="ARBA00023136"/>
    </source>
</evidence>
<accession>A0A2T5LZ10</accession>
<dbReference type="InterPro" id="IPR037730">
    <property type="entry name" value="IMP2"/>
</dbReference>
<dbReference type="GO" id="GO:0004252">
    <property type="term" value="F:serine-type endopeptidase activity"/>
    <property type="evidence" value="ECO:0007669"/>
    <property type="project" value="InterPro"/>
</dbReference>
<feature type="active site" evidence="11">
    <location>
        <position position="118"/>
    </location>
</feature>
<evidence type="ECO:0000256" key="1">
    <source>
        <dbReference type="ARBA" id="ARBA00004434"/>
    </source>
</evidence>
<keyword evidence="5" id="KW-0812">Transmembrane</keyword>
<dbReference type="Gene3D" id="2.10.109.10">
    <property type="entry name" value="Umud Fragment, subunit A"/>
    <property type="match status" value="1"/>
</dbReference>
<dbReference type="Proteomes" id="UP000244073">
    <property type="component" value="Unassembled WGS sequence"/>
</dbReference>
<evidence type="ECO:0000256" key="4">
    <source>
        <dbReference type="ARBA" id="ARBA00022670"/>
    </source>
</evidence>
<dbReference type="GeneID" id="63810625"/>
<dbReference type="RefSeq" id="XP_040752895.1">
    <property type="nucleotide sequence ID" value="XM_040893743.1"/>
</dbReference>